<evidence type="ECO:0000259" key="5">
    <source>
        <dbReference type="Pfam" id="PF25019"/>
    </source>
</evidence>
<comment type="caution">
    <text evidence="6">The sequence shown here is derived from an EMBL/GenBank/DDBJ whole genome shotgun (WGS) entry which is preliminary data.</text>
</comment>
<dbReference type="SUPFAM" id="SSF52058">
    <property type="entry name" value="L domain-like"/>
    <property type="match status" value="1"/>
</dbReference>
<dbReference type="PANTHER" id="PTHR23155">
    <property type="entry name" value="DISEASE RESISTANCE PROTEIN RP"/>
    <property type="match status" value="1"/>
</dbReference>
<evidence type="ECO:0000313" key="7">
    <source>
        <dbReference type="Proteomes" id="UP000823775"/>
    </source>
</evidence>
<dbReference type="Gene3D" id="3.80.10.10">
    <property type="entry name" value="Ribonuclease Inhibitor"/>
    <property type="match status" value="1"/>
</dbReference>
<feature type="domain" description="Disease resistance protein winged helix" evidence="4">
    <location>
        <begin position="107"/>
        <end position="175"/>
    </location>
</feature>
<dbReference type="EMBL" id="JACEIK010001869">
    <property type="protein sequence ID" value="MCD7472765.1"/>
    <property type="molecule type" value="Genomic_DNA"/>
</dbReference>
<dbReference type="InterPro" id="IPR042197">
    <property type="entry name" value="Apaf_helical"/>
</dbReference>
<feature type="domain" description="R13L1/DRL21-like LRR repeat region" evidence="5">
    <location>
        <begin position="246"/>
        <end position="309"/>
    </location>
</feature>
<reference evidence="6 7" key="1">
    <citation type="journal article" date="2021" name="BMC Genomics">
        <title>Datura genome reveals duplications of psychoactive alkaloid biosynthetic genes and high mutation rate following tissue culture.</title>
        <authorList>
            <person name="Rajewski A."/>
            <person name="Carter-House D."/>
            <person name="Stajich J."/>
            <person name="Litt A."/>
        </authorList>
    </citation>
    <scope>NUCLEOTIDE SEQUENCE [LARGE SCALE GENOMIC DNA]</scope>
    <source>
        <strain evidence="6">AR-01</strain>
    </source>
</reference>
<evidence type="ECO:0008006" key="8">
    <source>
        <dbReference type="Google" id="ProtNLM"/>
    </source>
</evidence>
<sequence length="322" mass="36964">MLEKLTGDHCWSIFKQRTFVDGEVPEEIASMENKIVEMRQCLPLAASVLGGLLHNKEKHEWPAILDGNPFIAGEDDNGENSLKEILKLTYDFLPSPHLKKCFAYFAMFPKDFKFEKDQLIRLWMAEGFLHPCQKTIVMEDVGNKFFQLLLRNSLLQDVELDKHNNITHCKMHDLVSGIKELSASIGKLIYLRYLDLSDTNIKALPNSICKLYNLQTFRANNCFSLKLTKLGLEKGRRIEELGYLKNLREGRETNDEYVLDGLQPHPNLKTLKVVNYFGTRFPSWFSEKLLPNLVKLKLSGCQKCKEIPSTEIPLASCADRIP</sequence>
<dbReference type="PANTHER" id="PTHR23155:SF1139">
    <property type="entry name" value="CC-NBS-LRR RESISTANCE PROTEIN"/>
    <property type="match status" value="1"/>
</dbReference>
<evidence type="ECO:0000313" key="6">
    <source>
        <dbReference type="EMBL" id="MCD7472765.1"/>
    </source>
</evidence>
<organism evidence="6 7">
    <name type="scientific">Datura stramonium</name>
    <name type="common">Jimsonweed</name>
    <name type="synonym">Common thornapple</name>
    <dbReference type="NCBI Taxonomy" id="4076"/>
    <lineage>
        <taxon>Eukaryota</taxon>
        <taxon>Viridiplantae</taxon>
        <taxon>Streptophyta</taxon>
        <taxon>Embryophyta</taxon>
        <taxon>Tracheophyta</taxon>
        <taxon>Spermatophyta</taxon>
        <taxon>Magnoliopsida</taxon>
        <taxon>eudicotyledons</taxon>
        <taxon>Gunneridae</taxon>
        <taxon>Pentapetalae</taxon>
        <taxon>asterids</taxon>
        <taxon>lamiids</taxon>
        <taxon>Solanales</taxon>
        <taxon>Solanaceae</taxon>
        <taxon>Solanoideae</taxon>
        <taxon>Datureae</taxon>
        <taxon>Datura</taxon>
    </lineage>
</organism>
<gene>
    <name evidence="6" type="ORF">HAX54_014099</name>
</gene>
<evidence type="ECO:0000256" key="2">
    <source>
        <dbReference type="ARBA" id="ARBA00022741"/>
    </source>
</evidence>
<keyword evidence="3" id="KW-0067">ATP-binding</keyword>
<keyword evidence="7" id="KW-1185">Reference proteome</keyword>
<dbReference type="Pfam" id="PF23559">
    <property type="entry name" value="WHD_DRP"/>
    <property type="match status" value="1"/>
</dbReference>
<evidence type="ECO:0000256" key="3">
    <source>
        <dbReference type="ARBA" id="ARBA00022840"/>
    </source>
</evidence>
<name>A0ABS8TQ42_DATST</name>
<dbReference type="SUPFAM" id="SSF52540">
    <property type="entry name" value="P-loop containing nucleoside triphosphate hydrolases"/>
    <property type="match status" value="1"/>
</dbReference>
<keyword evidence="2" id="KW-0547">Nucleotide-binding</keyword>
<dbReference type="Gene3D" id="1.10.8.430">
    <property type="entry name" value="Helical domain of apoptotic protease-activating factors"/>
    <property type="match status" value="1"/>
</dbReference>
<dbReference type="InterPro" id="IPR044974">
    <property type="entry name" value="Disease_R_plants"/>
</dbReference>
<evidence type="ECO:0000256" key="1">
    <source>
        <dbReference type="ARBA" id="ARBA00022614"/>
    </source>
</evidence>
<dbReference type="InterPro" id="IPR032675">
    <property type="entry name" value="LRR_dom_sf"/>
</dbReference>
<keyword evidence="1" id="KW-0433">Leucine-rich repeat</keyword>
<dbReference type="Proteomes" id="UP000823775">
    <property type="component" value="Unassembled WGS sequence"/>
</dbReference>
<dbReference type="InterPro" id="IPR056789">
    <property type="entry name" value="LRR_R13L1-DRL21"/>
</dbReference>
<protein>
    <recommendedName>
        <fullName evidence="8">NB-ARC domain-containing protein</fullName>
    </recommendedName>
</protein>
<evidence type="ECO:0000259" key="4">
    <source>
        <dbReference type="Pfam" id="PF23559"/>
    </source>
</evidence>
<proteinExistence type="predicted"/>
<dbReference type="InterPro" id="IPR027417">
    <property type="entry name" value="P-loop_NTPase"/>
</dbReference>
<dbReference type="Pfam" id="PF25019">
    <property type="entry name" value="LRR_R13L1-DRL21"/>
    <property type="match status" value="1"/>
</dbReference>
<accession>A0ABS8TQ42</accession>
<dbReference type="InterPro" id="IPR058922">
    <property type="entry name" value="WHD_DRP"/>
</dbReference>